<keyword evidence="1" id="KW-0472">Membrane</keyword>
<reference evidence="2 3" key="1">
    <citation type="submission" date="2024-01" db="EMBL/GenBank/DDBJ databases">
        <title>A telomere-to-telomere, gap-free genome of sweet tea (Lithocarpus litseifolius).</title>
        <authorList>
            <person name="Zhou J."/>
        </authorList>
    </citation>
    <scope>NUCLEOTIDE SEQUENCE [LARGE SCALE GENOMIC DNA]</scope>
    <source>
        <strain evidence="2">Zhou-2022a</strain>
        <tissue evidence="2">Leaf</tissue>
    </source>
</reference>
<dbReference type="AlphaFoldDB" id="A0AAW2BGE7"/>
<gene>
    <name evidence="2" type="ORF">SO802_033881</name>
</gene>
<evidence type="ECO:0000313" key="2">
    <source>
        <dbReference type="EMBL" id="KAK9984356.1"/>
    </source>
</evidence>
<dbReference type="Proteomes" id="UP001459277">
    <property type="component" value="Unassembled WGS sequence"/>
</dbReference>
<feature type="transmembrane region" description="Helical" evidence="1">
    <location>
        <begin position="48"/>
        <end position="66"/>
    </location>
</feature>
<evidence type="ECO:0000256" key="1">
    <source>
        <dbReference type="SAM" id="Phobius"/>
    </source>
</evidence>
<organism evidence="2 3">
    <name type="scientific">Lithocarpus litseifolius</name>
    <dbReference type="NCBI Taxonomy" id="425828"/>
    <lineage>
        <taxon>Eukaryota</taxon>
        <taxon>Viridiplantae</taxon>
        <taxon>Streptophyta</taxon>
        <taxon>Embryophyta</taxon>
        <taxon>Tracheophyta</taxon>
        <taxon>Spermatophyta</taxon>
        <taxon>Magnoliopsida</taxon>
        <taxon>eudicotyledons</taxon>
        <taxon>Gunneridae</taxon>
        <taxon>Pentapetalae</taxon>
        <taxon>rosids</taxon>
        <taxon>fabids</taxon>
        <taxon>Fagales</taxon>
        <taxon>Fagaceae</taxon>
        <taxon>Lithocarpus</taxon>
    </lineage>
</organism>
<keyword evidence="1" id="KW-1133">Transmembrane helix</keyword>
<dbReference type="EMBL" id="JAZDWU010000012">
    <property type="protein sequence ID" value="KAK9984356.1"/>
    <property type="molecule type" value="Genomic_DNA"/>
</dbReference>
<protein>
    <submittedName>
        <fullName evidence="2">Uncharacterized protein</fullName>
    </submittedName>
</protein>
<accession>A0AAW2BGE7</accession>
<feature type="transmembrane region" description="Helical" evidence="1">
    <location>
        <begin position="21"/>
        <end position="42"/>
    </location>
</feature>
<keyword evidence="1" id="KW-0812">Transmembrane</keyword>
<keyword evidence="3" id="KW-1185">Reference proteome</keyword>
<name>A0AAW2BGE7_9ROSI</name>
<comment type="caution">
    <text evidence="2">The sequence shown here is derived from an EMBL/GenBank/DDBJ whole genome shotgun (WGS) entry which is preliminary data.</text>
</comment>
<proteinExistence type="predicted"/>
<sequence length="89" mass="9876">MMKTRKGEQALGMMTMEVMTKVIVVVTTAATVDMIMMTAALIVRTTAAKVMIARIVVMIGVNPLVIEKMKMQTNSIRNMIVAWTIMIKT</sequence>
<evidence type="ECO:0000313" key="3">
    <source>
        <dbReference type="Proteomes" id="UP001459277"/>
    </source>
</evidence>